<gene>
    <name evidence="2" type="ORF">SAMN05661030_3461</name>
</gene>
<feature type="region of interest" description="Disordered" evidence="1">
    <location>
        <begin position="215"/>
        <end position="236"/>
    </location>
</feature>
<name>A0A1I1SM52_9ACTN</name>
<dbReference type="RefSeq" id="WP_091562178.1">
    <property type="nucleotide sequence ID" value="NZ_BNAC01000005.1"/>
</dbReference>
<sequence>MSRRIVAAVAAVLLAAAGAWVVLTYVGSAESRAQAGEELSPVLVVTAQVPTGTPVEDLADSVRVEQVPQRLVAPGAVSDLSALDGLATTAALLPGEMLQTGRFADPAAVRADGSLPTPDGLVEVSGSFDTQRAGGGTLVPGDKVGITLTSQDAGSTGLTSYSTFRVLHDVLVTRVTAPADPATGTWTVTVAVSQEDASTVVLGLSAQAVWLSLESDEGTGSTTSSTTSVAITGDDQ</sequence>
<dbReference type="Proteomes" id="UP000199022">
    <property type="component" value="Unassembled WGS sequence"/>
</dbReference>
<evidence type="ECO:0000256" key="1">
    <source>
        <dbReference type="SAM" id="MobiDB-lite"/>
    </source>
</evidence>
<proteinExistence type="predicted"/>
<protein>
    <submittedName>
        <fullName evidence="2">Pilus assembly protein CpaB</fullName>
    </submittedName>
</protein>
<keyword evidence="3" id="KW-1185">Reference proteome</keyword>
<evidence type="ECO:0000313" key="3">
    <source>
        <dbReference type="Proteomes" id="UP000199022"/>
    </source>
</evidence>
<dbReference type="AlphaFoldDB" id="A0A1I1SM52"/>
<accession>A0A1I1SM52</accession>
<dbReference type="OrthoDB" id="5182178at2"/>
<evidence type="ECO:0000313" key="2">
    <source>
        <dbReference type="EMBL" id="SFD47481.1"/>
    </source>
</evidence>
<dbReference type="EMBL" id="FOMD01000004">
    <property type="protein sequence ID" value="SFD47481.1"/>
    <property type="molecule type" value="Genomic_DNA"/>
</dbReference>
<dbReference type="STRING" id="1225127.SAMN05661030_3461"/>
<feature type="compositionally biased region" description="Low complexity" evidence="1">
    <location>
        <begin position="218"/>
        <end position="228"/>
    </location>
</feature>
<reference evidence="3" key="1">
    <citation type="submission" date="2016-10" db="EMBL/GenBank/DDBJ databases">
        <authorList>
            <person name="Varghese N."/>
            <person name="Submissions S."/>
        </authorList>
    </citation>
    <scope>NUCLEOTIDE SEQUENCE [LARGE SCALE GENOMIC DNA]</scope>
    <source>
        <strain evidence="3">DSM 45962</strain>
    </source>
</reference>
<organism evidence="2 3">
    <name type="scientific">Klenkia taihuensis</name>
    <dbReference type="NCBI Taxonomy" id="1225127"/>
    <lineage>
        <taxon>Bacteria</taxon>
        <taxon>Bacillati</taxon>
        <taxon>Actinomycetota</taxon>
        <taxon>Actinomycetes</taxon>
        <taxon>Geodermatophilales</taxon>
        <taxon>Geodermatophilaceae</taxon>
        <taxon>Klenkia</taxon>
    </lineage>
</organism>
<dbReference type="CDD" id="cd11614">
    <property type="entry name" value="SAF_CpaB_FlgA_like"/>
    <property type="match status" value="1"/>
</dbReference>